<dbReference type="OMA" id="AFKHACS"/>
<dbReference type="Pfam" id="PF04670">
    <property type="entry name" value="Gtr1_RagA"/>
    <property type="match status" value="1"/>
</dbReference>
<proteinExistence type="inferred from homology"/>
<dbReference type="GO" id="GO:0005764">
    <property type="term" value="C:lysosome"/>
    <property type="evidence" value="ECO:0007669"/>
    <property type="project" value="TreeGrafter"/>
</dbReference>
<keyword evidence="5" id="KW-1185">Reference proteome</keyword>
<evidence type="ECO:0000313" key="4">
    <source>
        <dbReference type="EMBL" id="EFC38521.1"/>
    </source>
</evidence>
<dbReference type="PANTHER" id="PTHR11259:SF1">
    <property type="entry name" value="RAS-RELATED GTP-BINDING PROTEIN"/>
    <property type="match status" value="1"/>
</dbReference>
<dbReference type="GO" id="GO:1990131">
    <property type="term" value="C:Gtr1-Gtr2 GTPase complex"/>
    <property type="evidence" value="ECO:0007669"/>
    <property type="project" value="TreeGrafter"/>
</dbReference>
<dbReference type="Gene3D" id="3.40.50.300">
    <property type="entry name" value="P-loop containing nucleotide triphosphate hydrolases"/>
    <property type="match status" value="1"/>
</dbReference>
<dbReference type="Proteomes" id="UP000006671">
    <property type="component" value="Unassembled WGS sequence"/>
</dbReference>
<dbReference type="InterPro" id="IPR027417">
    <property type="entry name" value="P-loop_NTPase"/>
</dbReference>
<dbReference type="GeneID" id="8858296"/>
<organism evidence="5">
    <name type="scientific">Naegleria gruberi</name>
    <name type="common">Amoeba</name>
    <dbReference type="NCBI Taxonomy" id="5762"/>
    <lineage>
        <taxon>Eukaryota</taxon>
        <taxon>Discoba</taxon>
        <taxon>Heterolobosea</taxon>
        <taxon>Tetramitia</taxon>
        <taxon>Eutetramitia</taxon>
        <taxon>Vahlkampfiidae</taxon>
        <taxon>Naegleria</taxon>
    </lineage>
</organism>
<gene>
    <name evidence="4" type="ORF">NAEGRDRAFT_60931</name>
</gene>
<dbReference type="GO" id="GO:0005525">
    <property type="term" value="F:GTP binding"/>
    <property type="evidence" value="ECO:0007669"/>
    <property type="project" value="UniProtKB-KW"/>
</dbReference>
<comment type="similarity">
    <text evidence="1">Belongs to the GTR/RAG GTP-binding protein family.</text>
</comment>
<protein>
    <submittedName>
        <fullName evidence="4">Predicted protein</fullName>
    </submittedName>
</protein>
<dbReference type="GO" id="GO:0003924">
    <property type="term" value="F:GTPase activity"/>
    <property type="evidence" value="ECO:0007669"/>
    <property type="project" value="TreeGrafter"/>
</dbReference>
<dbReference type="GO" id="GO:0009267">
    <property type="term" value="P:cellular response to starvation"/>
    <property type="evidence" value="ECO:0007669"/>
    <property type="project" value="TreeGrafter"/>
</dbReference>
<evidence type="ECO:0000256" key="3">
    <source>
        <dbReference type="ARBA" id="ARBA00023134"/>
    </source>
</evidence>
<dbReference type="SUPFAM" id="SSF52540">
    <property type="entry name" value="P-loop containing nucleoside triphosphate hydrolases"/>
    <property type="match status" value="1"/>
</dbReference>
<dbReference type="Gene3D" id="3.30.450.190">
    <property type="match status" value="1"/>
</dbReference>
<dbReference type="EMBL" id="GG738907">
    <property type="protein sequence ID" value="EFC38521.1"/>
    <property type="molecule type" value="Genomic_DNA"/>
</dbReference>
<dbReference type="InterPro" id="IPR006762">
    <property type="entry name" value="Gtr1_RagA"/>
</dbReference>
<evidence type="ECO:0000256" key="2">
    <source>
        <dbReference type="ARBA" id="ARBA00022741"/>
    </source>
</evidence>
<dbReference type="GO" id="GO:1904263">
    <property type="term" value="P:positive regulation of TORC1 signaling"/>
    <property type="evidence" value="ECO:0007669"/>
    <property type="project" value="TreeGrafter"/>
</dbReference>
<reference evidence="4 5" key="1">
    <citation type="journal article" date="2010" name="Cell">
        <title>The genome of Naegleria gruberi illuminates early eukaryotic versatility.</title>
        <authorList>
            <person name="Fritz-Laylin L.K."/>
            <person name="Prochnik S.E."/>
            <person name="Ginger M.L."/>
            <person name="Dacks J.B."/>
            <person name="Carpenter M.L."/>
            <person name="Field M.C."/>
            <person name="Kuo A."/>
            <person name="Paredez A."/>
            <person name="Chapman J."/>
            <person name="Pham J."/>
            <person name="Shu S."/>
            <person name="Neupane R."/>
            <person name="Cipriano M."/>
            <person name="Mancuso J."/>
            <person name="Tu H."/>
            <person name="Salamov A."/>
            <person name="Lindquist E."/>
            <person name="Shapiro H."/>
            <person name="Lucas S."/>
            <person name="Grigoriev I.V."/>
            <person name="Cande W.Z."/>
            <person name="Fulton C."/>
            <person name="Rokhsar D.S."/>
            <person name="Dawson S.C."/>
        </authorList>
    </citation>
    <scope>NUCLEOTIDE SEQUENCE [LARGE SCALE GENOMIC DNA]</scope>
    <source>
        <strain evidence="4 5">NEG-M</strain>
    </source>
</reference>
<dbReference type="InterPro" id="IPR039397">
    <property type="entry name" value="RagA/B"/>
</dbReference>
<dbReference type="RefSeq" id="XP_002671265.1">
    <property type="nucleotide sequence ID" value="XM_002671219.1"/>
</dbReference>
<accession>D2VXJ8</accession>
<dbReference type="GO" id="GO:0005634">
    <property type="term" value="C:nucleus"/>
    <property type="evidence" value="ECO:0007669"/>
    <property type="project" value="TreeGrafter"/>
</dbReference>
<dbReference type="OrthoDB" id="10020193at2759"/>
<keyword evidence="3" id="KW-0342">GTP-binding</keyword>
<dbReference type="InParanoid" id="D2VXJ8"/>
<dbReference type="GO" id="GO:0010507">
    <property type="term" value="P:negative regulation of autophagy"/>
    <property type="evidence" value="ECO:0007669"/>
    <property type="project" value="TreeGrafter"/>
</dbReference>
<evidence type="ECO:0000256" key="1">
    <source>
        <dbReference type="ARBA" id="ARBA00007756"/>
    </source>
</evidence>
<dbReference type="eggNOG" id="KOG3886">
    <property type="taxonomic scope" value="Eukaryota"/>
</dbReference>
<dbReference type="CDD" id="cd11384">
    <property type="entry name" value="RagA_like"/>
    <property type="match status" value="1"/>
</dbReference>
<dbReference type="VEuPathDB" id="AmoebaDB:NAEGRDRAFT_60931"/>
<sequence length="301" mass="34708">MKLLLMGKNGSGKTSMRSILFAMTSPMECRKLAPTIDVEYIPIKLMENMKVNLWDCGGQQNMMLNYFKNRRESIFSQVNALVYVFDVSTDGDEEVLRDFHESLQALGENSSNTKVFCLLHKTDVLIPSEREKILQRKEKEIMAVAELTDLTCFRTSIWDESLYRAWGSILNTLIPQINEIKSKLEEFAKICGAEEVVLFERSTFLLISQWSNEKVTQDDHRFEKIANITKQFKLSCSKAHSQLSSMELVKSDFSAFFEEFTMNTFIMVIVSAESKLESEMVKMNIRLGRKLFNDSKLHNVL</sequence>
<dbReference type="AlphaFoldDB" id="D2VXJ8"/>
<evidence type="ECO:0000313" key="5">
    <source>
        <dbReference type="Proteomes" id="UP000006671"/>
    </source>
</evidence>
<name>D2VXJ8_NAEGR</name>
<dbReference type="KEGG" id="ngr:NAEGRDRAFT_60931"/>
<dbReference type="PANTHER" id="PTHR11259">
    <property type="entry name" value="RAS-RELATED GTP BINDING RAG/GTR YEAST"/>
    <property type="match status" value="1"/>
</dbReference>
<dbReference type="STRING" id="5762.D2VXJ8"/>
<keyword evidence="2" id="KW-0547">Nucleotide-binding</keyword>